<dbReference type="RefSeq" id="WP_218267573.1">
    <property type="nucleotide sequence ID" value="NZ_CP077717.1"/>
</dbReference>
<dbReference type="GeneID" id="65562999"/>
<evidence type="ECO:0000313" key="2">
    <source>
        <dbReference type="Proteomes" id="UP000694018"/>
    </source>
</evidence>
<dbReference type="Proteomes" id="UP000694018">
    <property type="component" value="Chromosome"/>
</dbReference>
<accession>A0A8F5BNH7</accession>
<protein>
    <submittedName>
        <fullName evidence="1">Uncharacterized protein</fullName>
    </submittedName>
</protein>
<reference evidence="1" key="1">
    <citation type="journal article" date="2021" name="Environ. Microbiol.">
        <title>New insights into the diversity and evolution of the archaeal mobilome from three complete genomes of Saccharolobus shibatae.</title>
        <authorList>
            <person name="Medvedeva S."/>
            <person name="Brandt D."/>
            <person name="Cvirkaite-Krupovic V."/>
            <person name="Liu Y."/>
            <person name="Severinov K."/>
            <person name="Ishino S."/>
            <person name="Ishino Y."/>
            <person name="Prangishvili D."/>
            <person name="Kalinowski J."/>
            <person name="Krupovic M."/>
        </authorList>
    </citation>
    <scope>NUCLEOTIDE SEQUENCE</scope>
    <source>
        <strain evidence="1">B12</strain>
    </source>
</reference>
<dbReference type="EMBL" id="CP077717">
    <property type="protein sequence ID" value="QXJ28550.1"/>
    <property type="molecule type" value="Genomic_DNA"/>
</dbReference>
<evidence type="ECO:0000313" key="1">
    <source>
        <dbReference type="EMBL" id="QXJ28550.1"/>
    </source>
</evidence>
<gene>
    <name evidence="1" type="ORF">J5U23_01419</name>
</gene>
<sequence length="52" mass="6219">MILNEAVKTSPRYTRGKEIKRRGYAKYKSAKESNIVKQGRRIIYKKYNTLLR</sequence>
<organism evidence="1 2">
    <name type="scientific">Saccharolobus shibatae (strain ATCC 51178 / DSM 5389 / JCM 8931 / NBRC 15437 / B12)</name>
    <name type="common">Sulfolobus shibatae</name>
    <dbReference type="NCBI Taxonomy" id="523848"/>
    <lineage>
        <taxon>Archaea</taxon>
        <taxon>Thermoproteota</taxon>
        <taxon>Thermoprotei</taxon>
        <taxon>Sulfolobales</taxon>
        <taxon>Sulfolobaceae</taxon>
        <taxon>Saccharolobus</taxon>
    </lineage>
</organism>
<proteinExistence type="predicted"/>
<name>A0A8F5BNH7_SACSH</name>
<dbReference type="KEGG" id="sshi:J5U23_01419"/>
<dbReference type="AlphaFoldDB" id="A0A8F5BNH7"/>